<sequence>MIPYFAKNPAHGMEDGWGQLKKLSRGPGISRASLFDPIHVFKNFNSALK</sequence>
<evidence type="ECO:0008006" key="3">
    <source>
        <dbReference type="Google" id="ProtNLM"/>
    </source>
</evidence>
<evidence type="ECO:0000313" key="2">
    <source>
        <dbReference type="Proteomes" id="UP000292958"/>
    </source>
</evidence>
<dbReference type="Proteomes" id="UP000292958">
    <property type="component" value="Unassembled WGS sequence"/>
</dbReference>
<dbReference type="AlphaFoldDB" id="A0A4Q7YXL0"/>
<reference evidence="1 2" key="1">
    <citation type="submission" date="2019-02" db="EMBL/GenBank/DDBJ databases">
        <title>Genomic Encyclopedia of Archaeal and Bacterial Type Strains, Phase II (KMG-II): from individual species to whole genera.</title>
        <authorList>
            <person name="Goeker M."/>
        </authorList>
    </citation>
    <scope>NUCLEOTIDE SEQUENCE [LARGE SCALE GENOMIC DNA]</scope>
    <source>
        <strain evidence="1 2">DSM 18101</strain>
    </source>
</reference>
<proteinExistence type="predicted"/>
<gene>
    <name evidence="1" type="ORF">BDD14_4294</name>
</gene>
<accession>A0A4Q7YXL0</accession>
<name>A0A4Q7YXL0_9BACT</name>
<evidence type="ECO:0000313" key="1">
    <source>
        <dbReference type="EMBL" id="RZU42702.1"/>
    </source>
</evidence>
<organism evidence="1 2">
    <name type="scientific">Edaphobacter modestus</name>
    <dbReference type="NCBI Taxonomy" id="388466"/>
    <lineage>
        <taxon>Bacteria</taxon>
        <taxon>Pseudomonadati</taxon>
        <taxon>Acidobacteriota</taxon>
        <taxon>Terriglobia</taxon>
        <taxon>Terriglobales</taxon>
        <taxon>Acidobacteriaceae</taxon>
        <taxon>Edaphobacter</taxon>
    </lineage>
</organism>
<comment type="caution">
    <text evidence="1">The sequence shown here is derived from an EMBL/GenBank/DDBJ whole genome shotgun (WGS) entry which is preliminary data.</text>
</comment>
<dbReference type="EMBL" id="SHKW01000001">
    <property type="protein sequence ID" value="RZU42702.1"/>
    <property type="molecule type" value="Genomic_DNA"/>
</dbReference>
<protein>
    <recommendedName>
        <fullName evidence="3">Transposase</fullName>
    </recommendedName>
</protein>
<keyword evidence="2" id="KW-1185">Reference proteome</keyword>